<sequence>MQKGFAHLDLSIKRLHTKPSFRRKRRRNPLMQASKFTSMYPSFGHFHRSPVSTFRVNAVLKLSSSLIL</sequence>
<accession>A0A5D2IQT9</accession>
<evidence type="ECO:0000313" key="2">
    <source>
        <dbReference type="Proteomes" id="UP000322667"/>
    </source>
</evidence>
<proteinExistence type="predicted"/>
<keyword evidence="2" id="KW-1185">Reference proteome</keyword>
<dbReference type="AlphaFoldDB" id="A0A5D2IQT9"/>
<organism evidence="1 2">
    <name type="scientific">Gossypium tomentosum</name>
    <name type="common">Hawaiian cotton</name>
    <name type="synonym">Gossypium sandvicense</name>
    <dbReference type="NCBI Taxonomy" id="34277"/>
    <lineage>
        <taxon>Eukaryota</taxon>
        <taxon>Viridiplantae</taxon>
        <taxon>Streptophyta</taxon>
        <taxon>Embryophyta</taxon>
        <taxon>Tracheophyta</taxon>
        <taxon>Spermatophyta</taxon>
        <taxon>Magnoliopsida</taxon>
        <taxon>eudicotyledons</taxon>
        <taxon>Gunneridae</taxon>
        <taxon>Pentapetalae</taxon>
        <taxon>rosids</taxon>
        <taxon>malvids</taxon>
        <taxon>Malvales</taxon>
        <taxon>Malvaceae</taxon>
        <taxon>Malvoideae</taxon>
        <taxon>Gossypium</taxon>
    </lineage>
</organism>
<name>A0A5D2IQT9_GOSTO</name>
<gene>
    <name evidence="1" type="ORF">ES332_D11G231300v1</name>
</gene>
<reference evidence="1 2" key="1">
    <citation type="submission" date="2019-07" db="EMBL/GenBank/DDBJ databases">
        <title>WGS assembly of Gossypium tomentosum.</title>
        <authorList>
            <person name="Chen Z.J."/>
            <person name="Sreedasyam A."/>
            <person name="Ando A."/>
            <person name="Song Q."/>
            <person name="De L."/>
            <person name="Hulse-Kemp A."/>
            <person name="Ding M."/>
            <person name="Ye W."/>
            <person name="Kirkbride R."/>
            <person name="Jenkins J."/>
            <person name="Plott C."/>
            <person name="Lovell J."/>
            <person name="Lin Y.-M."/>
            <person name="Vaughn R."/>
            <person name="Liu B."/>
            <person name="Li W."/>
            <person name="Simpson S."/>
            <person name="Scheffler B."/>
            <person name="Saski C."/>
            <person name="Grover C."/>
            <person name="Hu G."/>
            <person name="Conover J."/>
            <person name="Carlson J."/>
            <person name="Shu S."/>
            <person name="Boston L."/>
            <person name="Williams M."/>
            <person name="Peterson D."/>
            <person name="Mcgee K."/>
            <person name="Jones D."/>
            <person name="Wendel J."/>
            <person name="Stelly D."/>
            <person name="Grimwood J."/>
            <person name="Schmutz J."/>
        </authorList>
    </citation>
    <scope>NUCLEOTIDE SEQUENCE [LARGE SCALE GENOMIC DNA]</scope>
    <source>
        <strain evidence="1">7179.01</strain>
    </source>
</reference>
<dbReference type="Proteomes" id="UP000322667">
    <property type="component" value="Chromosome D11"/>
</dbReference>
<dbReference type="EMBL" id="CM017633">
    <property type="protein sequence ID" value="TYH44957.1"/>
    <property type="molecule type" value="Genomic_DNA"/>
</dbReference>
<evidence type="ECO:0000313" key="1">
    <source>
        <dbReference type="EMBL" id="TYH44957.1"/>
    </source>
</evidence>
<protein>
    <submittedName>
        <fullName evidence="1">Uncharacterized protein</fullName>
    </submittedName>
</protein>